<sequence length="159" mass="16735">MSHKVFEGNLDGKGLKFALIVSRFNSFITERLLSGALDALSRAGVAQTDIEIAKVPGSWEMPVVAAQIARQKRHDGVICLGAVIRGETPHFDYVAGEAAKGLAHVSLETGIPIAFGVLTTNTLEQAIDRAGAKGGNKGFESAMTAIEMANLLKSLSSKA</sequence>
<dbReference type="PANTHER" id="PTHR21058:SF0">
    <property type="entry name" value="6,7-DIMETHYL-8-RIBITYLLUMAZINE SYNTHASE"/>
    <property type="match status" value="1"/>
</dbReference>
<evidence type="ECO:0000256" key="9">
    <source>
        <dbReference type="HAMAP-Rule" id="MF_00178"/>
    </source>
</evidence>
<feature type="binding site" evidence="9">
    <location>
        <begin position="58"/>
        <end position="60"/>
    </location>
    <ligand>
        <name>5-amino-6-(D-ribitylamino)uracil</name>
        <dbReference type="ChEBI" id="CHEBI:15934"/>
    </ligand>
</feature>
<dbReference type="NCBIfam" id="TIGR00114">
    <property type="entry name" value="lumazine-synth"/>
    <property type="match status" value="1"/>
</dbReference>
<dbReference type="InterPro" id="IPR034964">
    <property type="entry name" value="LS"/>
</dbReference>
<dbReference type="NCBIfam" id="NF000812">
    <property type="entry name" value="PRK00061.1-4"/>
    <property type="match status" value="1"/>
</dbReference>
<evidence type="ECO:0000256" key="8">
    <source>
        <dbReference type="ARBA" id="ARBA00072606"/>
    </source>
</evidence>
<comment type="catalytic activity">
    <reaction evidence="6 9">
        <text>(2S)-2-hydroxy-3-oxobutyl phosphate + 5-amino-6-(D-ribitylamino)uracil = 6,7-dimethyl-8-(1-D-ribityl)lumazine + phosphate + 2 H2O + H(+)</text>
        <dbReference type="Rhea" id="RHEA:26152"/>
        <dbReference type="ChEBI" id="CHEBI:15377"/>
        <dbReference type="ChEBI" id="CHEBI:15378"/>
        <dbReference type="ChEBI" id="CHEBI:15934"/>
        <dbReference type="ChEBI" id="CHEBI:43474"/>
        <dbReference type="ChEBI" id="CHEBI:58201"/>
        <dbReference type="ChEBI" id="CHEBI:58830"/>
        <dbReference type="EC" id="2.5.1.78"/>
    </reaction>
</comment>
<dbReference type="AlphaFoldDB" id="A0A7S7NL06"/>
<dbReference type="FunFam" id="3.40.50.960:FF:000001">
    <property type="entry name" value="6,7-dimethyl-8-ribityllumazine synthase"/>
    <property type="match status" value="1"/>
</dbReference>
<evidence type="ECO:0000256" key="2">
    <source>
        <dbReference type="ARBA" id="ARBA00007424"/>
    </source>
</evidence>
<evidence type="ECO:0000256" key="4">
    <source>
        <dbReference type="ARBA" id="ARBA00022619"/>
    </source>
</evidence>
<evidence type="ECO:0000313" key="11">
    <source>
        <dbReference type="Proteomes" id="UP000593892"/>
    </source>
</evidence>
<dbReference type="GO" id="GO:0009349">
    <property type="term" value="C:riboflavin synthase complex"/>
    <property type="evidence" value="ECO:0007669"/>
    <property type="project" value="UniProtKB-UniRule"/>
</dbReference>
<feature type="binding site" evidence="9">
    <location>
        <position position="24"/>
    </location>
    <ligand>
        <name>5-amino-6-(D-ribitylamino)uracil</name>
        <dbReference type="ChEBI" id="CHEBI:15934"/>
    </ligand>
</feature>
<keyword evidence="11" id="KW-1185">Reference proteome</keyword>
<dbReference type="Gene3D" id="3.40.50.960">
    <property type="entry name" value="Lumazine/riboflavin synthase"/>
    <property type="match status" value="1"/>
</dbReference>
<dbReference type="KEGG" id="pfer:IRI77_22445"/>
<evidence type="ECO:0000256" key="1">
    <source>
        <dbReference type="ARBA" id="ARBA00004917"/>
    </source>
</evidence>
<dbReference type="PANTHER" id="PTHR21058">
    <property type="entry name" value="6,7-DIMETHYL-8-RIBITYLLUMAZINE SYNTHASE DMRL SYNTHASE LUMAZINE SYNTHASE"/>
    <property type="match status" value="1"/>
</dbReference>
<keyword evidence="4 9" id="KW-0686">Riboflavin biosynthesis</keyword>
<dbReference type="SUPFAM" id="SSF52121">
    <property type="entry name" value="Lumazine synthase"/>
    <property type="match status" value="1"/>
</dbReference>
<evidence type="ECO:0000256" key="6">
    <source>
        <dbReference type="ARBA" id="ARBA00048785"/>
    </source>
</evidence>
<dbReference type="Proteomes" id="UP000593892">
    <property type="component" value="Chromosome"/>
</dbReference>
<dbReference type="Pfam" id="PF00885">
    <property type="entry name" value="DMRL_synthase"/>
    <property type="match status" value="1"/>
</dbReference>
<evidence type="ECO:0000313" key="10">
    <source>
        <dbReference type="EMBL" id="QOY85576.1"/>
    </source>
</evidence>
<evidence type="ECO:0000256" key="3">
    <source>
        <dbReference type="ARBA" id="ARBA00012664"/>
    </source>
</evidence>
<feature type="binding site" evidence="9">
    <location>
        <begin position="82"/>
        <end position="84"/>
    </location>
    <ligand>
        <name>5-amino-6-(D-ribitylamino)uracil</name>
        <dbReference type="ChEBI" id="CHEBI:15934"/>
    </ligand>
</feature>
<evidence type="ECO:0000256" key="5">
    <source>
        <dbReference type="ARBA" id="ARBA00022679"/>
    </source>
</evidence>
<dbReference type="UniPathway" id="UPA00275">
    <property type="reaction ID" value="UER00404"/>
</dbReference>
<keyword evidence="5 9" id="KW-0808">Transferase</keyword>
<dbReference type="RefSeq" id="WP_194447246.1">
    <property type="nucleotide sequence ID" value="NZ_CP063849.1"/>
</dbReference>
<evidence type="ECO:0000256" key="7">
    <source>
        <dbReference type="ARBA" id="ARBA00058151"/>
    </source>
</evidence>
<feature type="binding site" evidence="9">
    <location>
        <position position="129"/>
    </location>
    <ligand>
        <name>(2S)-2-hydroxy-3-oxobutyl phosphate</name>
        <dbReference type="ChEBI" id="CHEBI:58830"/>
    </ligand>
</feature>
<dbReference type="InterPro" id="IPR002180">
    <property type="entry name" value="LS/RS"/>
</dbReference>
<dbReference type="GO" id="GO:0009231">
    <property type="term" value="P:riboflavin biosynthetic process"/>
    <property type="evidence" value="ECO:0007669"/>
    <property type="project" value="UniProtKB-UniRule"/>
</dbReference>
<dbReference type="GO" id="GO:0005829">
    <property type="term" value="C:cytosol"/>
    <property type="evidence" value="ECO:0007669"/>
    <property type="project" value="TreeGrafter"/>
</dbReference>
<feature type="binding site" evidence="9">
    <location>
        <position position="115"/>
    </location>
    <ligand>
        <name>5-amino-6-(D-ribitylamino)uracil</name>
        <dbReference type="ChEBI" id="CHEBI:15934"/>
    </ligand>
</feature>
<dbReference type="InterPro" id="IPR036467">
    <property type="entry name" value="LS/RS_sf"/>
</dbReference>
<accession>A0A7S7NL06</accession>
<feature type="binding site" evidence="9">
    <location>
        <begin position="87"/>
        <end position="88"/>
    </location>
    <ligand>
        <name>(2S)-2-hydroxy-3-oxobutyl phosphate</name>
        <dbReference type="ChEBI" id="CHEBI:58830"/>
    </ligand>
</feature>
<dbReference type="EMBL" id="CP063849">
    <property type="protein sequence ID" value="QOY85576.1"/>
    <property type="molecule type" value="Genomic_DNA"/>
</dbReference>
<comment type="function">
    <text evidence="7 9">Catalyzes the formation of 6,7-dimethyl-8-ribityllumazine by condensation of 5-amino-6-(D-ribitylamino)uracil with 3,4-dihydroxy-2-butanone 4-phosphate. This is the penultimate step in the biosynthesis of riboflavin.</text>
</comment>
<proteinExistence type="inferred from homology"/>
<organism evidence="10 11">
    <name type="scientific">Paludibaculum fermentans</name>
    <dbReference type="NCBI Taxonomy" id="1473598"/>
    <lineage>
        <taxon>Bacteria</taxon>
        <taxon>Pseudomonadati</taxon>
        <taxon>Acidobacteriota</taxon>
        <taxon>Terriglobia</taxon>
        <taxon>Bryobacterales</taxon>
        <taxon>Bryobacteraceae</taxon>
        <taxon>Paludibaculum</taxon>
    </lineage>
</organism>
<gene>
    <name evidence="9" type="primary">ribH</name>
    <name evidence="10" type="ORF">IRI77_22445</name>
</gene>
<dbReference type="HAMAP" id="MF_00178">
    <property type="entry name" value="Lumazine_synth"/>
    <property type="match status" value="1"/>
</dbReference>
<comment type="pathway">
    <text evidence="1 9">Cofactor biosynthesis; riboflavin biosynthesis; riboflavin from 2-hydroxy-3-oxobutyl phosphate and 5-amino-6-(D-ribitylamino)uracil: step 1/2.</text>
</comment>
<feature type="active site" description="Proton donor" evidence="9">
    <location>
        <position position="90"/>
    </location>
</feature>
<comment type="similarity">
    <text evidence="2 9">Belongs to the DMRL synthase family.</text>
</comment>
<protein>
    <recommendedName>
        <fullName evidence="8 9">6,7-dimethyl-8-ribityllumazine synthase</fullName>
        <shortName evidence="9">DMRL synthase</shortName>
        <shortName evidence="9">LS</shortName>
        <shortName evidence="9">Lumazine synthase</shortName>
        <ecNumber evidence="3 9">2.5.1.78</ecNumber>
    </recommendedName>
</protein>
<reference evidence="10 11" key="1">
    <citation type="submission" date="2020-10" db="EMBL/GenBank/DDBJ databases">
        <title>Complete genome sequence of Paludibaculum fermentans P105T, a facultatively anaerobic acidobacterium capable of dissimilatory Fe(III) reduction.</title>
        <authorList>
            <person name="Dedysh S.N."/>
            <person name="Beletsky A.V."/>
            <person name="Kulichevskaya I.S."/>
            <person name="Mardanov A.V."/>
            <person name="Ravin N.V."/>
        </authorList>
    </citation>
    <scope>NUCLEOTIDE SEQUENCE [LARGE SCALE GENOMIC DNA]</scope>
    <source>
        <strain evidence="10 11">P105</strain>
    </source>
</reference>
<dbReference type="GO" id="GO:0000906">
    <property type="term" value="F:6,7-dimethyl-8-ribityllumazine synthase activity"/>
    <property type="evidence" value="ECO:0007669"/>
    <property type="project" value="UniProtKB-UniRule"/>
</dbReference>
<name>A0A7S7NL06_PALFE</name>
<dbReference type="CDD" id="cd09209">
    <property type="entry name" value="Lumazine_synthase-I"/>
    <property type="match status" value="1"/>
</dbReference>
<dbReference type="EC" id="2.5.1.78" evidence="3 9"/>